<gene>
    <name evidence="4" type="primary">rpsO</name>
    <name evidence="8" type="ORF">UU14_C0005G0078</name>
</gene>
<comment type="subunit">
    <text evidence="3 4">Part of the 30S ribosomal subunit. Forms a bridge to the 50S subunit in the 70S ribosome, contacting the 23S rRNA.</text>
</comment>
<dbReference type="InterPro" id="IPR005290">
    <property type="entry name" value="Ribosomal_uS15_bac-type"/>
</dbReference>
<evidence type="ECO:0000313" key="8">
    <source>
        <dbReference type="EMBL" id="KKR72510.1"/>
    </source>
</evidence>
<feature type="compositionally biased region" description="Basic residues" evidence="7">
    <location>
        <begin position="32"/>
        <end position="49"/>
    </location>
</feature>
<dbReference type="GO" id="GO:0006412">
    <property type="term" value="P:translation"/>
    <property type="evidence" value="ECO:0007669"/>
    <property type="project" value="UniProtKB-UniRule"/>
</dbReference>
<evidence type="ECO:0000256" key="6">
    <source>
        <dbReference type="RuleBase" id="RU004524"/>
    </source>
</evidence>
<evidence type="ECO:0000256" key="7">
    <source>
        <dbReference type="SAM" id="MobiDB-lite"/>
    </source>
</evidence>
<dbReference type="NCBIfam" id="TIGR00952">
    <property type="entry name" value="S15_bact"/>
    <property type="match status" value="1"/>
</dbReference>
<evidence type="ECO:0000313" key="9">
    <source>
        <dbReference type="Proteomes" id="UP000034664"/>
    </source>
</evidence>
<comment type="caution">
    <text evidence="8">The sequence shown here is derived from an EMBL/GenBank/DDBJ whole genome shotgun (WGS) entry which is preliminary data.</text>
</comment>
<protein>
    <recommendedName>
        <fullName evidence="4">Small ribosomal subunit protein uS15</fullName>
    </recommendedName>
</protein>
<dbReference type="Gene3D" id="6.10.250.3130">
    <property type="match status" value="1"/>
</dbReference>
<dbReference type="Pfam" id="PF00312">
    <property type="entry name" value="Ribosomal_S15"/>
    <property type="match status" value="1"/>
</dbReference>
<feature type="region of interest" description="Disordered" evidence="7">
    <location>
        <begin position="1"/>
        <end position="67"/>
    </location>
</feature>
<dbReference type="GO" id="GO:0022627">
    <property type="term" value="C:cytosolic small ribosomal subunit"/>
    <property type="evidence" value="ECO:0007669"/>
    <property type="project" value="TreeGrafter"/>
</dbReference>
<dbReference type="SMART" id="SM01387">
    <property type="entry name" value="Ribosomal_S15"/>
    <property type="match status" value="1"/>
</dbReference>
<comment type="similarity">
    <text evidence="4 5">Belongs to the universal ribosomal protein uS15 family.</text>
</comment>
<sequence>MANKKTKKDPKIQTRLPAPKRSDGGQGSKDPKKIKPKTAAKKTPTKKLVTKVEKEIPQKVTNGESNKNKQKIIDEFSVKQGDTGSPEVQIALLSNRIDNLAKHLGSNKKDNHSRRGLLGIISKRRRLLIYLQGKDEVRYKELIKKLGLKK</sequence>
<evidence type="ECO:0000256" key="5">
    <source>
        <dbReference type="RuleBase" id="RU003919"/>
    </source>
</evidence>
<dbReference type="FunFam" id="1.10.287.10:FF:000002">
    <property type="entry name" value="30S ribosomal protein S15"/>
    <property type="match status" value="1"/>
</dbReference>
<dbReference type="EMBL" id="LBZM01000005">
    <property type="protein sequence ID" value="KKR72510.1"/>
    <property type="molecule type" value="Genomic_DNA"/>
</dbReference>
<keyword evidence="4 6" id="KW-0694">RNA-binding</keyword>
<keyword evidence="4 6" id="KW-0699">rRNA-binding</keyword>
<accession>A0A0G0VKS2</accession>
<dbReference type="SUPFAM" id="SSF47060">
    <property type="entry name" value="S15/NS1 RNA-binding domain"/>
    <property type="match status" value="1"/>
</dbReference>
<dbReference type="InterPro" id="IPR009068">
    <property type="entry name" value="uS15_NS1_RNA-bd_sf"/>
</dbReference>
<dbReference type="Proteomes" id="UP000034664">
    <property type="component" value="Unassembled WGS sequence"/>
</dbReference>
<evidence type="ECO:0000256" key="3">
    <source>
        <dbReference type="ARBA" id="ARBA00064542"/>
    </source>
</evidence>
<dbReference type="GO" id="GO:0019843">
    <property type="term" value="F:rRNA binding"/>
    <property type="evidence" value="ECO:0007669"/>
    <property type="project" value="UniProtKB-UniRule"/>
</dbReference>
<dbReference type="PROSITE" id="PS00362">
    <property type="entry name" value="RIBOSOMAL_S15"/>
    <property type="match status" value="1"/>
</dbReference>
<dbReference type="GO" id="GO:0003735">
    <property type="term" value="F:structural constituent of ribosome"/>
    <property type="evidence" value="ECO:0007669"/>
    <property type="project" value="InterPro"/>
</dbReference>
<reference evidence="8 9" key="1">
    <citation type="journal article" date="2015" name="Nature">
        <title>rRNA introns, odd ribosomes, and small enigmatic genomes across a large radiation of phyla.</title>
        <authorList>
            <person name="Brown C.T."/>
            <person name="Hug L.A."/>
            <person name="Thomas B.C."/>
            <person name="Sharon I."/>
            <person name="Castelle C.J."/>
            <person name="Singh A."/>
            <person name="Wilkins M.J."/>
            <person name="Williams K.H."/>
            <person name="Banfield J.F."/>
        </authorList>
    </citation>
    <scope>NUCLEOTIDE SEQUENCE [LARGE SCALE GENOMIC DNA]</scope>
</reference>
<comment type="function">
    <text evidence="4">Forms an intersubunit bridge (bridge B4) with the 23S rRNA of the 50S subunit in the ribosome.</text>
</comment>
<dbReference type="CDD" id="cd00353">
    <property type="entry name" value="Ribosomal_S15p_S13e"/>
    <property type="match status" value="1"/>
</dbReference>
<evidence type="ECO:0000256" key="2">
    <source>
        <dbReference type="ARBA" id="ARBA00023274"/>
    </source>
</evidence>
<evidence type="ECO:0000256" key="4">
    <source>
        <dbReference type="HAMAP-Rule" id="MF_01343"/>
    </source>
</evidence>
<name>A0A0G0VKS2_9BACT</name>
<dbReference type="InterPro" id="IPR000589">
    <property type="entry name" value="Ribosomal_uS15"/>
</dbReference>
<evidence type="ECO:0000256" key="1">
    <source>
        <dbReference type="ARBA" id="ARBA00022980"/>
    </source>
</evidence>
<dbReference type="PANTHER" id="PTHR23321">
    <property type="entry name" value="RIBOSOMAL PROTEIN S15, BACTERIAL AND ORGANELLAR"/>
    <property type="match status" value="1"/>
</dbReference>
<dbReference type="PANTHER" id="PTHR23321:SF26">
    <property type="entry name" value="SMALL RIBOSOMAL SUBUNIT PROTEIN US15M"/>
    <property type="match status" value="1"/>
</dbReference>
<proteinExistence type="inferred from homology"/>
<dbReference type="AlphaFoldDB" id="A0A0G0VKS2"/>
<dbReference type="Gene3D" id="1.10.287.10">
    <property type="entry name" value="S15/NS1, RNA-binding"/>
    <property type="match status" value="1"/>
</dbReference>
<comment type="function">
    <text evidence="4 6">One of the primary rRNA binding proteins, it binds directly to 16S rRNA where it helps nucleate assembly of the platform of the 30S subunit by binding and bridging several RNA helices of the 16S rRNA.</text>
</comment>
<dbReference type="PATRIC" id="fig|1618482.3.peg.333"/>
<keyword evidence="1 4" id="KW-0689">Ribosomal protein</keyword>
<organism evidence="8 9">
    <name type="scientific">Candidatus Roizmanbacteria bacterium GW2011_GWB1_40_7</name>
    <dbReference type="NCBI Taxonomy" id="1618482"/>
    <lineage>
        <taxon>Bacteria</taxon>
        <taxon>Candidatus Roizmaniibacteriota</taxon>
    </lineage>
</organism>
<dbReference type="HAMAP" id="MF_01343_B">
    <property type="entry name" value="Ribosomal_uS15_B"/>
    <property type="match status" value="1"/>
</dbReference>
<keyword evidence="2 4" id="KW-0687">Ribonucleoprotein</keyword>